<dbReference type="AlphaFoldDB" id="A0A921U1M2"/>
<sequence>MHAGKEKLLTPTPPPLLTPKSRRDSSFLSSCIAHTWLSLLISYSPPSSPQEWNPHTVANLTCNPAVPSLISLSNGTSKFHPWLPFLFPLSLVILCMKTQSPAAAIHLCRCVLHPRA</sequence>
<evidence type="ECO:0000313" key="2">
    <source>
        <dbReference type="EMBL" id="KAG0514873.1"/>
    </source>
</evidence>
<gene>
    <name evidence="2" type="ORF">BDA96_10G230900</name>
</gene>
<dbReference type="Proteomes" id="UP000807115">
    <property type="component" value="Chromosome 10"/>
</dbReference>
<protein>
    <submittedName>
        <fullName evidence="2">Uncharacterized protein</fullName>
    </submittedName>
</protein>
<proteinExistence type="predicted"/>
<comment type="caution">
    <text evidence="2">The sequence shown here is derived from an EMBL/GenBank/DDBJ whole genome shotgun (WGS) entry which is preliminary data.</text>
</comment>
<dbReference type="EMBL" id="CM027689">
    <property type="protein sequence ID" value="KAG0514873.1"/>
    <property type="molecule type" value="Genomic_DNA"/>
</dbReference>
<reference evidence="2" key="1">
    <citation type="journal article" date="2019" name="BMC Genomics">
        <title>A new reference genome for Sorghum bicolor reveals high levels of sequence similarity between sweet and grain genotypes: implications for the genetics of sugar metabolism.</title>
        <authorList>
            <person name="Cooper E.A."/>
            <person name="Brenton Z.W."/>
            <person name="Flinn B.S."/>
            <person name="Jenkins J."/>
            <person name="Shu S."/>
            <person name="Flowers D."/>
            <person name="Luo F."/>
            <person name="Wang Y."/>
            <person name="Xia P."/>
            <person name="Barry K."/>
            <person name="Daum C."/>
            <person name="Lipzen A."/>
            <person name="Yoshinaga Y."/>
            <person name="Schmutz J."/>
            <person name="Saski C."/>
            <person name="Vermerris W."/>
            <person name="Kresovich S."/>
        </authorList>
    </citation>
    <scope>NUCLEOTIDE SEQUENCE</scope>
</reference>
<organism evidence="2 3">
    <name type="scientific">Sorghum bicolor</name>
    <name type="common">Sorghum</name>
    <name type="synonym">Sorghum vulgare</name>
    <dbReference type="NCBI Taxonomy" id="4558"/>
    <lineage>
        <taxon>Eukaryota</taxon>
        <taxon>Viridiplantae</taxon>
        <taxon>Streptophyta</taxon>
        <taxon>Embryophyta</taxon>
        <taxon>Tracheophyta</taxon>
        <taxon>Spermatophyta</taxon>
        <taxon>Magnoliopsida</taxon>
        <taxon>Liliopsida</taxon>
        <taxon>Poales</taxon>
        <taxon>Poaceae</taxon>
        <taxon>PACMAD clade</taxon>
        <taxon>Panicoideae</taxon>
        <taxon>Andropogonodae</taxon>
        <taxon>Andropogoneae</taxon>
        <taxon>Sorghinae</taxon>
        <taxon>Sorghum</taxon>
    </lineage>
</organism>
<reference evidence="2" key="2">
    <citation type="submission" date="2020-10" db="EMBL/GenBank/DDBJ databases">
        <authorList>
            <person name="Cooper E.A."/>
            <person name="Brenton Z.W."/>
            <person name="Flinn B.S."/>
            <person name="Jenkins J."/>
            <person name="Shu S."/>
            <person name="Flowers D."/>
            <person name="Luo F."/>
            <person name="Wang Y."/>
            <person name="Xia P."/>
            <person name="Barry K."/>
            <person name="Daum C."/>
            <person name="Lipzen A."/>
            <person name="Yoshinaga Y."/>
            <person name="Schmutz J."/>
            <person name="Saski C."/>
            <person name="Vermerris W."/>
            <person name="Kresovich S."/>
        </authorList>
    </citation>
    <scope>NUCLEOTIDE SEQUENCE</scope>
</reference>
<evidence type="ECO:0000313" key="3">
    <source>
        <dbReference type="Proteomes" id="UP000807115"/>
    </source>
</evidence>
<accession>A0A921U1M2</accession>
<name>A0A921U1M2_SORBI</name>
<evidence type="ECO:0000256" key="1">
    <source>
        <dbReference type="SAM" id="MobiDB-lite"/>
    </source>
</evidence>
<feature type="region of interest" description="Disordered" evidence="1">
    <location>
        <begin position="1"/>
        <end position="23"/>
    </location>
</feature>